<keyword evidence="2" id="KW-1185">Reference proteome</keyword>
<dbReference type="AlphaFoldDB" id="D8TXF2"/>
<dbReference type="EMBL" id="GL378342">
    <property type="protein sequence ID" value="EFJ47900.1"/>
    <property type="molecule type" value="Genomic_DNA"/>
</dbReference>
<evidence type="ECO:0000313" key="2">
    <source>
        <dbReference type="Proteomes" id="UP000001058"/>
    </source>
</evidence>
<dbReference type="InParanoid" id="D8TXF2"/>
<reference evidence="1 2" key="1">
    <citation type="journal article" date="2010" name="Science">
        <title>Genomic analysis of organismal complexity in the multicellular green alga Volvox carteri.</title>
        <authorList>
            <person name="Prochnik S.E."/>
            <person name="Umen J."/>
            <person name="Nedelcu A.M."/>
            <person name="Hallmann A."/>
            <person name="Miller S.M."/>
            <person name="Nishii I."/>
            <person name="Ferris P."/>
            <person name="Kuo A."/>
            <person name="Mitros T."/>
            <person name="Fritz-Laylin L.K."/>
            <person name="Hellsten U."/>
            <person name="Chapman J."/>
            <person name="Simakov O."/>
            <person name="Rensing S.A."/>
            <person name="Terry A."/>
            <person name="Pangilinan J."/>
            <person name="Kapitonov V."/>
            <person name="Jurka J."/>
            <person name="Salamov A."/>
            <person name="Shapiro H."/>
            <person name="Schmutz J."/>
            <person name="Grimwood J."/>
            <person name="Lindquist E."/>
            <person name="Lucas S."/>
            <person name="Grigoriev I.V."/>
            <person name="Schmitt R."/>
            <person name="Kirk D."/>
            <person name="Rokhsar D.S."/>
        </authorList>
    </citation>
    <scope>NUCLEOTIDE SEQUENCE [LARGE SCALE GENOMIC DNA]</scope>
    <source>
        <strain evidence="2">f. Nagariensis / Eve</strain>
    </source>
</reference>
<organism evidence="2">
    <name type="scientific">Volvox carteri f. nagariensis</name>
    <dbReference type="NCBI Taxonomy" id="3068"/>
    <lineage>
        <taxon>Eukaryota</taxon>
        <taxon>Viridiplantae</taxon>
        <taxon>Chlorophyta</taxon>
        <taxon>core chlorophytes</taxon>
        <taxon>Chlorophyceae</taxon>
        <taxon>CS clade</taxon>
        <taxon>Chlamydomonadales</taxon>
        <taxon>Volvocaceae</taxon>
        <taxon>Volvox</taxon>
    </lineage>
</organism>
<evidence type="ECO:0000313" key="1">
    <source>
        <dbReference type="EMBL" id="EFJ47900.1"/>
    </source>
</evidence>
<proteinExistence type="predicted"/>
<dbReference type="Proteomes" id="UP000001058">
    <property type="component" value="Unassembled WGS sequence"/>
</dbReference>
<sequence length="194" mass="21141">MGGRGGTSAVYVWLVVSSRNHFNPLTLRGLVSVLSYCQGSGLDGQLPVGCRTATCCMVGSVSDVFGELRSRLVDSHTRTHARTAVRSSRDGCSNSRGRLWWSGNRRNAVVGMRRNVRAGVIRVEDPQCQAMVWFALHGFWSTAEGVWHSMGFGVLLRVYGTRTTYSNDADSNDADGGNDTMGRQHAAVLTSVRK</sequence>
<dbReference type="KEGG" id="vcn:VOLCADRAFT_91570"/>
<gene>
    <name evidence="1" type="ORF">VOLCADRAFT_91570</name>
</gene>
<protein>
    <submittedName>
        <fullName evidence="1">Uncharacterized protein</fullName>
    </submittedName>
</protein>
<name>D8TXF2_VOLCA</name>
<dbReference type="GeneID" id="9616834"/>
<accession>D8TXF2</accession>
<dbReference type="RefSeq" id="XP_002951006.1">
    <property type="nucleotide sequence ID" value="XM_002950960.1"/>
</dbReference>